<dbReference type="GO" id="GO:0005096">
    <property type="term" value="F:GTPase activator activity"/>
    <property type="evidence" value="ECO:0007669"/>
    <property type="project" value="InterPro"/>
</dbReference>
<gene>
    <name evidence="2" type="ORF">CDL15_Pgr007232</name>
</gene>
<dbReference type="InterPro" id="IPR044520">
    <property type="entry name" value="ARF_GAP_AGD5/15"/>
</dbReference>
<dbReference type="PANTHER" id="PTHR46419">
    <property type="entry name" value="ADP-RIBOSYLATION FACTOR GTPASE-ACTIVATING PROTEIN AGD5"/>
    <property type="match status" value="1"/>
</dbReference>
<evidence type="ECO:0000313" key="3">
    <source>
        <dbReference type="Proteomes" id="UP000197138"/>
    </source>
</evidence>
<sequence>MKRRKRVVLVRFNNQGGFGFNGGGGGKDDGVTARVVGNLVLAIGLTYLSMTGQLVVDDKFVKESVKFSNEFTAKQRAANDFSPRPKRVIMNEKANVSKEQNDRHRKILEGLLKLPENKECADCKAKYEEKRWVAKDGKSKSPSIVQEEKTSNYVPKSAVTNAHSYTNSSENLFEERKNALQAASTKSTIPAGKVSLPSPPKGPGQVTPVVKPAEPEPSVEPIETPELITDAAPAAASPPKVDFATDLFGMLSMDGPSENVPEAAPTDDWAGFQSAGAASTAEKEKSGSPEAVESTTSQKTSEIEDLFKDTSTATPAPEKPQKDVKNDIMSLFEKSNSVSPFAMHQQQLAMLAQHQSLLMAASAAKSAGGDPKSTAGSQQAISAMHQQQLAMLAQHQSLLMAAASAKSVGGDAKSTTSSQQTASNSTNVAAMNWPNVGYQIPGMTMPVSGQVDLQQLMQGRSMATLNPSGSSMPYPSSGLYTRGQPAAFNGTTGAGASKPQTSSPITSSSSSPTKSGKDYDFSSLTQGMFTKQ</sequence>
<feature type="region of interest" description="Disordered" evidence="1">
    <location>
        <begin position="463"/>
        <end position="532"/>
    </location>
</feature>
<dbReference type="Proteomes" id="UP000197138">
    <property type="component" value="Unassembled WGS sequence"/>
</dbReference>
<reference evidence="3" key="1">
    <citation type="journal article" date="2017" name="Plant J.">
        <title>The pomegranate (Punica granatum L.) genome and the genomics of punicalagin biosynthesis.</title>
        <authorList>
            <person name="Qin G."/>
            <person name="Xu C."/>
            <person name="Ming R."/>
            <person name="Tang H."/>
            <person name="Guyot R."/>
            <person name="Kramer E.M."/>
            <person name="Hu Y."/>
            <person name="Yi X."/>
            <person name="Qi Y."/>
            <person name="Xu X."/>
            <person name="Gao Z."/>
            <person name="Pan H."/>
            <person name="Jian J."/>
            <person name="Tian Y."/>
            <person name="Yue Z."/>
            <person name="Xu Y."/>
        </authorList>
    </citation>
    <scope>NUCLEOTIDE SEQUENCE [LARGE SCALE GENOMIC DNA]</scope>
    <source>
        <strain evidence="3">cv. Dabenzi</strain>
    </source>
</reference>
<protein>
    <recommendedName>
        <fullName evidence="4">ADP-ribosylation factor GTPase-activating protein AGD5</fullName>
    </recommendedName>
</protein>
<dbReference type="AlphaFoldDB" id="A0A218X9K2"/>
<proteinExistence type="predicted"/>
<feature type="region of interest" description="Disordered" evidence="1">
    <location>
        <begin position="253"/>
        <end position="323"/>
    </location>
</feature>
<feature type="compositionally biased region" description="Low complexity" evidence="1">
    <location>
        <begin position="497"/>
        <end position="514"/>
    </location>
</feature>
<dbReference type="Gene3D" id="1.10.220.150">
    <property type="entry name" value="Arf GTPase activating protein"/>
    <property type="match status" value="1"/>
</dbReference>
<feature type="compositionally biased region" description="Polar residues" evidence="1">
    <location>
        <begin position="522"/>
        <end position="532"/>
    </location>
</feature>
<accession>A0A218X9K2</accession>
<evidence type="ECO:0000313" key="2">
    <source>
        <dbReference type="EMBL" id="OWM81201.1"/>
    </source>
</evidence>
<evidence type="ECO:0000256" key="1">
    <source>
        <dbReference type="SAM" id="MobiDB-lite"/>
    </source>
</evidence>
<comment type="caution">
    <text evidence="2">The sequence shown here is derived from an EMBL/GenBank/DDBJ whole genome shotgun (WGS) entry which is preliminary data.</text>
</comment>
<organism evidence="2 3">
    <name type="scientific">Punica granatum</name>
    <name type="common">Pomegranate</name>
    <dbReference type="NCBI Taxonomy" id="22663"/>
    <lineage>
        <taxon>Eukaryota</taxon>
        <taxon>Viridiplantae</taxon>
        <taxon>Streptophyta</taxon>
        <taxon>Embryophyta</taxon>
        <taxon>Tracheophyta</taxon>
        <taxon>Spermatophyta</taxon>
        <taxon>Magnoliopsida</taxon>
        <taxon>eudicotyledons</taxon>
        <taxon>Gunneridae</taxon>
        <taxon>Pentapetalae</taxon>
        <taxon>rosids</taxon>
        <taxon>malvids</taxon>
        <taxon>Myrtales</taxon>
        <taxon>Lythraceae</taxon>
        <taxon>Punica</taxon>
    </lineage>
</organism>
<feature type="region of interest" description="Disordered" evidence="1">
    <location>
        <begin position="183"/>
        <end position="240"/>
    </location>
</feature>
<name>A0A218X9K2_PUNGR</name>
<dbReference type="PANTHER" id="PTHR46419:SF2">
    <property type="entry name" value="ADP-RIBOSYLATION FACTOR GTPASE-ACTIVATING PROTEIN AGD5"/>
    <property type="match status" value="1"/>
</dbReference>
<evidence type="ECO:0008006" key="4">
    <source>
        <dbReference type="Google" id="ProtNLM"/>
    </source>
</evidence>
<feature type="compositionally biased region" description="Low complexity" evidence="1">
    <location>
        <begin position="467"/>
        <end position="478"/>
    </location>
</feature>
<dbReference type="EMBL" id="MTKT01002214">
    <property type="protein sequence ID" value="OWM81201.1"/>
    <property type="molecule type" value="Genomic_DNA"/>
</dbReference>
<dbReference type="InterPro" id="IPR038508">
    <property type="entry name" value="ArfGAP_dom_sf"/>
</dbReference>